<dbReference type="Pfam" id="PF01494">
    <property type="entry name" value="FAD_binding_3"/>
    <property type="match status" value="2"/>
</dbReference>
<dbReference type="GO" id="GO:0046677">
    <property type="term" value="P:response to antibiotic"/>
    <property type="evidence" value="ECO:0007669"/>
    <property type="project" value="InterPro"/>
</dbReference>
<feature type="domain" description="FAD-binding" evidence="6">
    <location>
        <begin position="2"/>
        <end position="188"/>
    </location>
</feature>
<keyword evidence="3 5" id="KW-0560">Oxidoreductase</keyword>
<keyword evidence="2 5" id="KW-0274">FAD</keyword>
<keyword evidence="1 5" id="KW-0285">Flavoprotein</keyword>
<dbReference type="PROSITE" id="PS51257">
    <property type="entry name" value="PROKAR_LIPOPROTEIN"/>
    <property type="match status" value="1"/>
</dbReference>
<sequence>MRVAIIGAGLGGLACARVLQLCGRPVTVYERERSPDARSQGGTLDLHPETGQAALRAAGLFEQFRALSRPEGQEHRVLEPATAGVLRHDQPGDGEDYAPEIDRGQLRTLLLGSLADGAVRWGCTASGATPLGDGTARLHMADGTAEDFELIIGADGAWSRIRPALSDAVPEYLGTTLVETHLDHVDTQHPAIANLIGNGTMIAKSAGKALSAQRNSGGHVRIYAMLDTPLEWHAATGVNFQGTDAVRELLLREFDGWHDSLLSLLRDSDAGFINRPLYGLPVGHSWDHTPGLTLLGDAAHLMPPFGIGANLAMLDGVDLAHALATHSERDTAVRAYENTMLPRAAAAARACADLSDTLTTETPMDVDAVRRYLNQQLLHPQTSH</sequence>
<dbReference type="GO" id="GO:0005737">
    <property type="term" value="C:cytoplasm"/>
    <property type="evidence" value="ECO:0007669"/>
    <property type="project" value="UniProtKB-SubCell"/>
</dbReference>
<feature type="domain" description="FAD-binding" evidence="6">
    <location>
        <begin position="292"/>
        <end position="349"/>
    </location>
</feature>
<name>A0A370ICN1_9NOCA</name>
<comment type="catalytic activity">
    <reaction evidence="5">
        <text>a tetracycline + NADPH + O2 + H(+) = an 11a-hydroxytetracycline + NADP(+) + H2O</text>
        <dbReference type="Rhea" id="RHEA:61444"/>
        <dbReference type="ChEBI" id="CHEBI:15377"/>
        <dbReference type="ChEBI" id="CHEBI:15378"/>
        <dbReference type="ChEBI" id="CHEBI:15379"/>
        <dbReference type="ChEBI" id="CHEBI:57783"/>
        <dbReference type="ChEBI" id="CHEBI:58349"/>
        <dbReference type="ChEBI" id="CHEBI:144644"/>
        <dbReference type="ChEBI" id="CHEBI:144645"/>
    </reaction>
</comment>
<dbReference type="SUPFAM" id="SSF51905">
    <property type="entry name" value="FAD/NAD(P)-binding domain"/>
    <property type="match status" value="1"/>
</dbReference>
<dbReference type="AlphaFoldDB" id="A0A370ICN1"/>
<comment type="similarity">
    <text evidence="5">Belongs to the aromatic-ring hydroxylase family. TetX subfamily.</text>
</comment>
<keyword evidence="5" id="KW-0521">NADP</keyword>
<evidence type="ECO:0000256" key="4">
    <source>
        <dbReference type="ARBA" id="ARBA00023033"/>
    </source>
</evidence>
<comment type="function">
    <text evidence="5">An FAD-requiring monooxygenase active on some tetracycline antibiotic derivatives, which leads to their inactivation. Hydroxylates carbon 11a of tetracycline and some analogs.</text>
</comment>
<feature type="binding site" evidence="5">
    <location>
        <position position="38"/>
    </location>
    <ligand>
        <name>NADPH</name>
        <dbReference type="ChEBI" id="CHEBI:57783"/>
    </ligand>
</feature>
<dbReference type="GO" id="GO:0071949">
    <property type="term" value="F:FAD binding"/>
    <property type="evidence" value="ECO:0007669"/>
    <property type="project" value="InterPro"/>
</dbReference>
<evidence type="ECO:0000256" key="3">
    <source>
        <dbReference type="ARBA" id="ARBA00023002"/>
    </source>
</evidence>
<comment type="cofactor">
    <cofactor evidence="5">
        <name>FAD</name>
        <dbReference type="ChEBI" id="CHEBI:57692"/>
    </cofactor>
</comment>
<dbReference type="Gene3D" id="3.50.50.60">
    <property type="entry name" value="FAD/NAD(P)-binding domain"/>
    <property type="match status" value="1"/>
</dbReference>
<evidence type="ECO:0000313" key="8">
    <source>
        <dbReference type="Proteomes" id="UP000254869"/>
    </source>
</evidence>
<keyword evidence="5" id="KW-0547">Nucleotide-binding</keyword>
<dbReference type="EC" id="1.14.13.-" evidence="5"/>
<evidence type="ECO:0000256" key="1">
    <source>
        <dbReference type="ARBA" id="ARBA00022630"/>
    </source>
</evidence>
<evidence type="ECO:0000313" key="7">
    <source>
        <dbReference type="EMBL" id="RDI68487.1"/>
    </source>
</evidence>
<organism evidence="7 8">
    <name type="scientific">Nocardia pseudobrasiliensis</name>
    <dbReference type="NCBI Taxonomy" id="45979"/>
    <lineage>
        <taxon>Bacteria</taxon>
        <taxon>Bacillati</taxon>
        <taxon>Actinomycetota</taxon>
        <taxon>Actinomycetes</taxon>
        <taxon>Mycobacteriales</taxon>
        <taxon>Nocardiaceae</taxon>
        <taxon>Nocardia</taxon>
    </lineage>
</organism>
<dbReference type="Proteomes" id="UP000254869">
    <property type="component" value="Unassembled WGS sequence"/>
</dbReference>
<evidence type="ECO:0000259" key="6">
    <source>
        <dbReference type="Pfam" id="PF01494"/>
    </source>
</evidence>
<dbReference type="GO" id="GO:0004497">
    <property type="term" value="F:monooxygenase activity"/>
    <property type="evidence" value="ECO:0007669"/>
    <property type="project" value="UniProtKB-UniRule"/>
</dbReference>
<protein>
    <recommendedName>
        <fullName evidence="5">Flavin-dependent monooxygenase</fullName>
    </recommendedName>
    <alternativeName>
        <fullName evidence="5">TetX monooxygenase</fullName>
        <shortName evidence="5">TetX</shortName>
        <ecNumber evidence="5">1.14.13.-</ecNumber>
    </alternativeName>
</protein>
<dbReference type="PRINTS" id="PR00420">
    <property type="entry name" value="RNGMNOXGNASE"/>
</dbReference>
<keyword evidence="8" id="KW-1185">Reference proteome</keyword>
<dbReference type="InterPro" id="IPR036188">
    <property type="entry name" value="FAD/NAD-bd_sf"/>
</dbReference>
<dbReference type="PANTHER" id="PTHR46972:SF1">
    <property type="entry name" value="FAD DEPENDENT OXIDOREDUCTASE DOMAIN-CONTAINING PROTEIN"/>
    <property type="match status" value="1"/>
</dbReference>
<comment type="subunit">
    <text evidence="5">Monomer.</text>
</comment>
<feature type="binding site" evidence="5">
    <location>
        <position position="297"/>
    </location>
    <ligand>
        <name>FAD</name>
        <dbReference type="ChEBI" id="CHEBI:57692"/>
    </ligand>
</feature>
<comment type="caution">
    <text evidence="7">The sequence shown here is derived from an EMBL/GenBank/DDBJ whole genome shotgun (WGS) entry which is preliminary data.</text>
</comment>
<reference evidence="7 8" key="1">
    <citation type="submission" date="2018-07" db="EMBL/GenBank/DDBJ databases">
        <title>Genomic Encyclopedia of Type Strains, Phase IV (KMG-IV): sequencing the most valuable type-strain genomes for metagenomic binning, comparative biology and taxonomic classification.</title>
        <authorList>
            <person name="Goeker M."/>
        </authorList>
    </citation>
    <scope>NUCLEOTIDE SEQUENCE [LARGE SCALE GENOMIC DNA]</scope>
    <source>
        <strain evidence="7 8">DSM 44290</strain>
    </source>
</reference>
<dbReference type="InterPro" id="IPR002938">
    <property type="entry name" value="FAD-bd"/>
</dbReference>
<dbReference type="InterPro" id="IPR043683">
    <property type="entry name" value="TetX_monooxygenase"/>
</dbReference>
<accession>A0A370ICN1</accession>
<feature type="binding site" evidence="5">
    <location>
        <position position="103"/>
    </location>
    <ligand>
        <name>FAD</name>
        <dbReference type="ChEBI" id="CHEBI:57692"/>
    </ligand>
</feature>
<dbReference type="EMBL" id="QQBC01000001">
    <property type="protein sequence ID" value="RDI68487.1"/>
    <property type="molecule type" value="Genomic_DNA"/>
</dbReference>
<keyword evidence="5" id="KW-0963">Cytoplasm</keyword>
<dbReference type="STRING" id="1210086.GCA_001613105_04891"/>
<comment type="domain">
    <text evidence="5">Consists of an N-terminal FAD-binding domain with a Rossman fold and a C-terminal substrate-binding domain.</text>
</comment>
<dbReference type="HAMAP" id="MF_00845">
    <property type="entry name" value="TetX_monooxygenase"/>
    <property type="match status" value="1"/>
</dbReference>
<evidence type="ECO:0000256" key="5">
    <source>
        <dbReference type="HAMAP-Rule" id="MF_00845"/>
    </source>
</evidence>
<evidence type="ECO:0000256" key="2">
    <source>
        <dbReference type="ARBA" id="ARBA00022827"/>
    </source>
</evidence>
<keyword evidence="4 5" id="KW-0503">Monooxygenase</keyword>
<comment type="subcellular location">
    <subcellularLocation>
        <location evidence="5">Cytoplasm</location>
    </subcellularLocation>
</comment>
<dbReference type="RefSeq" id="WP_068001934.1">
    <property type="nucleotide sequence ID" value="NZ_QQBC01000001.1"/>
</dbReference>
<proteinExistence type="inferred from homology"/>
<feature type="binding site" evidence="5">
    <location>
        <position position="45"/>
    </location>
    <ligand>
        <name>FAD</name>
        <dbReference type="ChEBI" id="CHEBI:57692"/>
    </ligand>
</feature>
<dbReference type="PANTHER" id="PTHR46972">
    <property type="entry name" value="MONOOXYGENASE ASQM-RELATED"/>
    <property type="match status" value="1"/>
</dbReference>
<gene>
    <name evidence="7" type="ORF">DFR76_10122</name>
</gene>